<name>A0A7R7EK11_9FIRM</name>
<evidence type="ECO:0000313" key="2">
    <source>
        <dbReference type="Proteomes" id="UP000595897"/>
    </source>
</evidence>
<dbReference type="EMBL" id="AP024169">
    <property type="protein sequence ID" value="BCN30110.1"/>
    <property type="molecule type" value="Genomic_DNA"/>
</dbReference>
<keyword evidence="2" id="KW-1185">Reference proteome</keyword>
<reference evidence="1 2" key="1">
    <citation type="submission" date="2020-11" db="EMBL/GenBank/DDBJ databases">
        <title>Draft genome sequencing of a Lachnospiraceae strain isolated from anoxic soil subjected to BSD treatment.</title>
        <authorList>
            <person name="Uek A."/>
            <person name="Tonouchi A."/>
        </authorList>
    </citation>
    <scope>NUCLEOTIDE SEQUENCE [LARGE SCALE GENOMIC DNA]</scope>
    <source>
        <strain evidence="1 2">TB5</strain>
    </source>
</reference>
<accession>A0A7R7EK11</accession>
<dbReference type="AlphaFoldDB" id="A0A7R7EK11"/>
<evidence type="ECO:0000313" key="1">
    <source>
        <dbReference type="EMBL" id="BCN30110.1"/>
    </source>
</evidence>
<sequence length="282" mass="32594">MKVELSKIEDSQQEGISPDKLYDKANVKVKTNDGQAISKNNILINNNKIESVVNDKAVEDEKINIPKKNKVITLDEYLLKNCKDKDETINWKCNNIFIGIVGTERKVGTTLASIQMANALAATSAKVSYTETNTHNHLQSIANEYIMEQIDDYYYKNSVSYYLDKKFDIEAKYNFILFDLGAINERTDWIIRIIEELINEVILVTGCKPYEQKALKYALSKLQGKNLHLLCNNATPEEYEQMNMLYNSDTVKCIKYKNETDLFSKNNWLENISEILHEYRTE</sequence>
<proteinExistence type="predicted"/>
<gene>
    <name evidence="1" type="ORF">bsdtb5_14050</name>
</gene>
<dbReference type="RefSeq" id="WP_271715357.1">
    <property type="nucleotide sequence ID" value="NZ_AP024169.1"/>
</dbReference>
<protein>
    <recommendedName>
        <fullName evidence="3">CobQ/CobB/MinD/ParA nucleotide binding domain-containing protein</fullName>
    </recommendedName>
</protein>
<dbReference type="Proteomes" id="UP000595897">
    <property type="component" value="Chromosome"/>
</dbReference>
<evidence type="ECO:0008006" key="3">
    <source>
        <dbReference type="Google" id="ProtNLM"/>
    </source>
</evidence>
<dbReference type="KEGG" id="ahb:bsdtb5_14050"/>
<organism evidence="1 2">
    <name type="scientific">Anaeromicropila herbilytica</name>
    <dbReference type="NCBI Taxonomy" id="2785025"/>
    <lineage>
        <taxon>Bacteria</taxon>
        <taxon>Bacillati</taxon>
        <taxon>Bacillota</taxon>
        <taxon>Clostridia</taxon>
        <taxon>Lachnospirales</taxon>
        <taxon>Lachnospiraceae</taxon>
        <taxon>Anaeromicropila</taxon>
    </lineage>
</organism>